<proteinExistence type="predicted"/>
<sequence length="270" mass="30049">MWLGSKLLTTQSQSAIYVSVCMCVCAHVCVCILSGVFDLSKEGCFKDLYFLSINTPPNNQQPYSISCHLIAILNSGLVQYITFTDGSYSMTTLLPASRFAEAALNKVVPISGKNNLILMTFNNGVILLTEVISGQTLCELELPPTYKPLPIWDPVIASVQIKPDPSQEDAVLSEATCVYVNASFGDADGVHTDENTSFFIFRLDTIPILETFYKETNIYMATSFVVETSLDSLLENILKTRHEQQLQRNIRLKSQWAKLPSLIPEQNVFN</sequence>
<dbReference type="OrthoDB" id="547231at2759"/>
<dbReference type="EMBL" id="KQ420640">
    <property type="protein sequence ID" value="KOF79739.1"/>
    <property type="molecule type" value="Genomic_DNA"/>
</dbReference>
<keyword evidence="1" id="KW-0812">Transmembrane</keyword>
<accession>A0A0L8GSE3</accession>
<protein>
    <submittedName>
        <fullName evidence="2">Uncharacterized protein</fullName>
    </submittedName>
</protein>
<evidence type="ECO:0000313" key="2">
    <source>
        <dbReference type="EMBL" id="KOF79739.1"/>
    </source>
</evidence>
<gene>
    <name evidence="2" type="ORF">OCBIM_22029067mg</name>
</gene>
<keyword evidence="1" id="KW-0472">Membrane</keyword>
<name>A0A0L8GSE3_OCTBM</name>
<reference evidence="2" key="1">
    <citation type="submission" date="2015-07" db="EMBL/GenBank/DDBJ databases">
        <title>MeaNS - Measles Nucleotide Surveillance Program.</title>
        <authorList>
            <person name="Tran T."/>
            <person name="Druce J."/>
        </authorList>
    </citation>
    <scope>NUCLEOTIDE SEQUENCE</scope>
    <source>
        <strain evidence="2">UCB-OBI-ISO-001</strain>
        <tissue evidence="2">Gonad</tissue>
    </source>
</reference>
<evidence type="ECO:0000256" key="1">
    <source>
        <dbReference type="SAM" id="Phobius"/>
    </source>
</evidence>
<feature type="transmembrane region" description="Helical" evidence="1">
    <location>
        <begin position="15"/>
        <end position="37"/>
    </location>
</feature>
<keyword evidence="1" id="KW-1133">Transmembrane helix</keyword>
<dbReference type="AlphaFoldDB" id="A0A0L8GSE3"/>
<organism evidence="2">
    <name type="scientific">Octopus bimaculoides</name>
    <name type="common">California two-spotted octopus</name>
    <dbReference type="NCBI Taxonomy" id="37653"/>
    <lineage>
        <taxon>Eukaryota</taxon>
        <taxon>Metazoa</taxon>
        <taxon>Spiralia</taxon>
        <taxon>Lophotrochozoa</taxon>
        <taxon>Mollusca</taxon>
        <taxon>Cephalopoda</taxon>
        <taxon>Coleoidea</taxon>
        <taxon>Octopodiformes</taxon>
        <taxon>Octopoda</taxon>
        <taxon>Incirrata</taxon>
        <taxon>Octopodidae</taxon>
        <taxon>Octopus</taxon>
    </lineage>
</organism>